<dbReference type="Pfam" id="PF05787">
    <property type="entry name" value="PhoX"/>
    <property type="match status" value="1"/>
</dbReference>
<dbReference type="AlphaFoldDB" id="A0A1H3SDE8"/>
<dbReference type="Proteomes" id="UP000242415">
    <property type="component" value="Unassembled WGS sequence"/>
</dbReference>
<feature type="compositionally biased region" description="Basic and acidic residues" evidence="1">
    <location>
        <begin position="1"/>
        <end position="14"/>
    </location>
</feature>
<dbReference type="PROSITE" id="PS51318">
    <property type="entry name" value="TAT"/>
    <property type="match status" value="1"/>
</dbReference>
<name>A0A1H3SDE8_9ACTN</name>
<organism evidence="2 3">
    <name type="scientific">Micromonospora pattaloongensis</name>
    <dbReference type="NCBI Taxonomy" id="405436"/>
    <lineage>
        <taxon>Bacteria</taxon>
        <taxon>Bacillati</taxon>
        <taxon>Actinomycetota</taxon>
        <taxon>Actinomycetes</taxon>
        <taxon>Micromonosporales</taxon>
        <taxon>Micromonosporaceae</taxon>
        <taxon>Micromonospora</taxon>
    </lineage>
</organism>
<dbReference type="EMBL" id="FNPH01000011">
    <property type="protein sequence ID" value="SDZ36022.1"/>
    <property type="molecule type" value="Genomic_DNA"/>
</dbReference>
<evidence type="ECO:0008006" key="4">
    <source>
        <dbReference type="Google" id="ProtNLM"/>
    </source>
</evidence>
<keyword evidence="3" id="KW-1185">Reference proteome</keyword>
<evidence type="ECO:0000256" key="1">
    <source>
        <dbReference type="SAM" id="MobiDB-lite"/>
    </source>
</evidence>
<feature type="region of interest" description="Disordered" evidence="1">
    <location>
        <begin position="1"/>
        <end position="24"/>
    </location>
</feature>
<evidence type="ECO:0000313" key="3">
    <source>
        <dbReference type="Proteomes" id="UP000242415"/>
    </source>
</evidence>
<proteinExistence type="predicted"/>
<feature type="compositionally biased region" description="Low complexity" evidence="1">
    <location>
        <begin position="93"/>
        <end position="121"/>
    </location>
</feature>
<reference evidence="3" key="1">
    <citation type="submission" date="2016-10" db="EMBL/GenBank/DDBJ databases">
        <authorList>
            <person name="Varghese N."/>
            <person name="Submissions S."/>
        </authorList>
    </citation>
    <scope>NUCLEOTIDE SEQUENCE [LARGE SCALE GENOMIC DNA]</scope>
    <source>
        <strain evidence="3">DSM 45245</strain>
    </source>
</reference>
<accession>A0A1H3SDE8</accession>
<feature type="region of interest" description="Disordered" evidence="1">
    <location>
        <begin position="93"/>
        <end position="124"/>
    </location>
</feature>
<dbReference type="InterPro" id="IPR008557">
    <property type="entry name" value="PhoX"/>
</dbReference>
<gene>
    <name evidence="2" type="ORF">SAMN05444365_11164</name>
</gene>
<dbReference type="PANTHER" id="PTHR35399:SF2">
    <property type="entry name" value="DUF839 DOMAIN-CONTAINING PROTEIN"/>
    <property type="match status" value="1"/>
</dbReference>
<dbReference type="STRING" id="405436.SAMN05444365_11164"/>
<sequence length="718" mass="76644">MSDPTRESMNDSRRSLPLLRTPGHGGRSPMTCLYRCGNACDHPVPNQSANPYFGDLVNAAAPVSDAAVSRRGLIRAGAVGALVLGFGGAAAPARAGTPAPTAPGAGPARGAAPRGGRPAGALSFKPIPPNTLDTVIVPNGYDHCVVVRWGEPILPGAAQLDVRNQTGERQSRQFGYNNDFLAVLPLDKRGRSALLVANHEYTNEELMFPGFTGHDALTVDQVRAAMAAHGMSVVELERVDDTGQWVVVRKGPRRYNRRITTLATRFALTGPVAGSTWVRTAADPRGRTVIGTLNNCAGGVTPWGTVLSGEENFNQYFVGGDAVPAELKPKFERYGITTKARYPSGSRKWERADERFDLAKHPNEAHRFGWIVEVDPYEPDSRPRKHTALGRFKHEGANVIVAKSGHVVAYMGDDERFDYLYKFVSDKKMMKGDSAAARRHNLTLLESGTLYVAKLGFTSAGEIDGSGRLPSDGAFNGTGRWIKLVSGDRSYVPGMTAVEVLTFTRLAGDAVGATKMDRPEDVEPNPVTGKIYVALTNNSNRGVGSNAPADEANPRNANKHGQIVELTEDGGDHTAESFSWSLPIVCGDPADPATYFAGYDKSRVSPISCPDNVAFDSSGNLWISTDGNALGSNDGLFATAVEGPERGHLKQFLTVPPGAETCGPFITADDRSVFVAVQHPGEVSGASIEKPASTWPDGDFAKPAVVCTWRLDGGHIGS</sequence>
<protein>
    <recommendedName>
        <fullName evidence="4">Phosphatase</fullName>
    </recommendedName>
</protein>
<dbReference type="SUPFAM" id="SSF63829">
    <property type="entry name" value="Calcium-dependent phosphotriesterase"/>
    <property type="match status" value="1"/>
</dbReference>
<dbReference type="PANTHER" id="PTHR35399">
    <property type="entry name" value="SLR8030 PROTEIN"/>
    <property type="match status" value="1"/>
</dbReference>
<dbReference type="InterPro" id="IPR006311">
    <property type="entry name" value="TAT_signal"/>
</dbReference>
<evidence type="ECO:0000313" key="2">
    <source>
        <dbReference type="EMBL" id="SDZ36022.1"/>
    </source>
</evidence>